<dbReference type="RefSeq" id="WP_004625298.1">
    <property type="nucleotide sequence ID" value="NZ_AORV01000028.1"/>
</dbReference>
<dbReference type="InterPro" id="IPR024207">
    <property type="entry name" value="CotJB_dom"/>
</dbReference>
<keyword evidence="3" id="KW-1185">Reference proteome</keyword>
<dbReference type="eggNOG" id="ENOG5032Y4N">
    <property type="taxonomic scope" value="Bacteria"/>
</dbReference>
<name>S0FJI7_RUMCE</name>
<protein>
    <recommendedName>
        <fullName evidence="1">Protein CotJB domain-containing protein</fullName>
    </recommendedName>
</protein>
<dbReference type="PATRIC" id="fig|1195236.3.peg.2032"/>
<dbReference type="EMBL" id="AORV01000028">
    <property type="protein sequence ID" value="EMS72305.1"/>
    <property type="molecule type" value="Genomic_DNA"/>
</dbReference>
<dbReference type="STRING" id="1195236.CTER_1702"/>
<dbReference type="Pfam" id="PF12652">
    <property type="entry name" value="CotJB"/>
    <property type="match status" value="1"/>
</dbReference>
<evidence type="ECO:0000313" key="3">
    <source>
        <dbReference type="Proteomes" id="UP000014155"/>
    </source>
</evidence>
<reference evidence="2 3" key="1">
    <citation type="journal article" date="2013" name="Genome Announc.">
        <title>Draft Genome Sequence of the Cellulolytic, Mesophilic, Anaerobic Bacterium Clostridium termitidis Strain CT1112 (DSM 5398).</title>
        <authorList>
            <person name="Lal S."/>
            <person name="Ramachandran U."/>
            <person name="Zhang X."/>
            <person name="Munir R."/>
            <person name="Sparling R."/>
            <person name="Levin D.B."/>
        </authorList>
    </citation>
    <scope>NUCLEOTIDE SEQUENCE [LARGE SCALE GENOMIC DNA]</scope>
    <source>
        <strain evidence="2 3">CT1112</strain>
    </source>
</reference>
<evidence type="ECO:0000259" key="1">
    <source>
        <dbReference type="Pfam" id="PF12652"/>
    </source>
</evidence>
<proteinExistence type="predicted"/>
<comment type="caution">
    <text evidence="2">The sequence shown here is derived from an EMBL/GenBank/DDBJ whole genome shotgun (WGS) entry which is preliminary data.</text>
</comment>
<organism evidence="2 3">
    <name type="scientific">Ruminiclostridium cellobioparum subsp. termitidis CT1112</name>
    <dbReference type="NCBI Taxonomy" id="1195236"/>
    <lineage>
        <taxon>Bacteria</taxon>
        <taxon>Bacillati</taxon>
        <taxon>Bacillota</taxon>
        <taxon>Clostridia</taxon>
        <taxon>Eubacteriales</taxon>
        <taxon>Oscillospiraceae</taxon>
        <taxon>Ruminiclostridium</taxon>
    </lineage>
</organism>
<gene>
    <name evidence="2" type="ORF">CTER_1702</name>
</gene>
<sequence>MNNNMTGNVESLMNNNLNSNVAASSNVSNLMNSNANVHAMQKLSERESMLLQVQAYEFALVEVGLFLDTHPNDQTALAYFGQYRELKHRAVSDYTRMYGPITMDHMDNDLSTWRWIDNPWPWETGSEG</sequence>
<dbReference type="AlphaFoldDB" id="S0FJI7"/>
<dbReference type="Proteomes" id="UP000014155">
    <property type="component" value="Unassembled WGS sequence"/>
</dbReference>
<accession>S0FJI7</accession>
<evidence type="ECO:0000313" key="2">
    <source>
        <dbReference type="EMBL" id="EMS72305.1"/>
    </source>
</evidence>
<feature type="domain" description="Protein CotJB" evidence="1">
    <location>
        <begin position="48"/>
        <end position="123"/>
    </location>
</feature>